<name>A0AAD1YM57_9LAMI</name>
<dbReference type="Proteomes" id="UP000834106">
    <property type="component" value="Chromosome 1"/>
</dbReference>
<evidence type="ECO:0000313" key="1">
    <source>
        <dbReference type="EMBL" id="CAI9753929.1"/>
    </source>
</evidence>
<reference evidence="1" key="1">
    <citation type="submission" date="2023-05" db="EMBL/GenBank/DDBJ databases">
        <authorList>
            <person name="Huff M."/>
        </authorList>
    </citation>
    <scope>NUCLEOTIDE SEQUENCE</scope>
</reference>
<accession>A0AAD1YM57</accession>
<proteinExistence type="predicted"/>
<sequence>MEKTSDGFVRADQIDLKSLDEQLERHLNRAWSMEKNKKNQDDFPITTSASAATTTATTIGGGAASRRQRYEWEIDPSNLIIKGVIARGTFGSVHRGIYDGQDVAGQSPSCPVIFSLSFFSSV</sequence>
<gene>
    <name evidence="1" type="ORF">FPE_LOCUS1360</name>
</gene>
<dbReference type="AlphaFoldDB" id="A0AAD1YM57"/>
<organism evidence="1 2">
    <name type="scientific">Fraxinus pennsylvanica</name>
    <dbReference type="NCBI Taxonomy" id="56036"/>
    <lineage>
        <taxon>Eukaryota</taxon>
        <taxon>Viridiplantae</taxon>
        <taxon>Streptophyta</taxon>
        <taxon>Embryophyta</taxon>
        <taxon>Tracheophyta</taxon>
        <taxon>Spermatophyta</taxon>
        <taxon>Magnoliopsida</taxon>
        <taxon>eudicotyledons</taxon>
        <taxon>Gunneridae</taxon>
        <taxon>Pentapetalae</taxon>
        <taxon>asterids</taxon>
        <taxon>lamiids</taxon>
        <taxon>Lamiales</taxon>
        <taxon>Oleaceae</taxon>
        <taxon>Oleeae</taxon>
        <taxon>Fraxinus</taxon>
    </lineage>
</organism>
<protein>
    <submittedName>
        <fullName evidence="1">Uncharacterized protein</fullName>
    </submittedName>
</protein>
<dbReference type="EMBL" id="OU503036">
    <property type="protein sequence ID" value="CAI9753929.1"/>
    <property type="molecule type" value="Genomic_DNA"/>
</dbReference>
<dbReference type="Gene3D" id="3.30.200.20">
    <property type="entry name" value="Phosphorylase Kinase, domain 1"/>
    <property type="match status" value="1"/>
</dbReference>
<evidence type="ECO:0000313" key="2">
    <source>
        <dbReference type="Proteomes" id="UP000834106"/>
    </source>
</evidence>
<keyword evidence="2" id="KW-1185">Reference proteome</keyword>